<dbReference type="PANTHER" id="PTHR11538:SF70">
    <property type="entry name" value="25S RRNA (URIDINE-N(3))-METHYLTRANSFERASE BMT5-LIKE DOMAIN-CONTAINING PROTEIN"/>
    <property type="match status" value="1"/>
</dbReference>
<dbReference type="EMBL" id="JAKOGI010001731">
    <property type="protein sequence ID" value="KAJ8424241.1"/>
    <property type="molecule type" value="Genomic_DNA"/>
</dbReference>
<dbReference type="GO" id="GO:0070475">
    <property type="term" value="P:rRNA base methylation"/>
    <property type="evidence" value="ECO:0007669"/>
    <property type="project" value="InterPro"/>
</dbReference>
<dbReference type="GO" id="GO:0070042">
    <property type="term" value="F:rRNA (uridine-N3-)-methyltransferase activity"/>
    <property type="evidence" value="ECO:0007669"/>
    <property type="project" value="InterPro"/>
</dbReference>
<reference evidence="3" key="1">
    <citation type="submission" date="2022-04" db="EMBL/GenBank/DDBJ databases">
        <title>Carnegiea gigantea Genome sequencing and assembly v2.</title>
        <authorList>
            <person name="Copetti D."/>
            <person name="Sanderson M.J."/>
            <person name="Burquez A."/>
            <person name="Wojciechowski M.F."/>
        </authorList>
    </citation>
    <scope>NUCLEOTIDE SEQUENCE</scope>
    <source>
        <strain evidence="3">SGP5-SGP5p</strain>
        <tissue evidence="3">Aerial part</tissue>
    </source>
</reference>
<evidence type="ECO:0000313" key="3">
    <source>
        <dbReference type="EMBL" id="KAJ8424241.1"/>
    </source>
</evidence>
<dbReference type="GO" id="GO:0005737">
    <property type="term" value="C:cytoplasm"/>
    <property type="evidence" value="ECO:0007669"/>
    <property type="project" value="TreeGrafter"/>
</dbReference>
<organism evidence="3 4">
    <name type="scientific">Carnegiea gigantea</name>
    <dbReference type="NCBI Taxonomy" id="171969"/>
    <lineage>
        <taxon>Eukaryota</taxon>
        <taxon>Viridiplantae</taxon>
        <taxon>Streptophyta</taxon>
        <taxon>Embryophyta</taxon>
        <taxon>Tracheophyta</taxon>
        <taxon>Spermatophyta</taxon>
        <taxon>Magnoliopsida</taxon>
        <taxon>eudicotyledons</taxon>
        <taxon>Gunneridae</taxon>
        <taxon>Pentapetalae</taxon>
        <taxon>Caryophyllales</taxon>
        <taxon>Cactineae</taxon>
        <taxon>Cactaceae</taxon>
        <taxon>Cactoideae</taxon>
        <taxon>Echinocereeae</taxon>
        <taxon>Carnegiea</taxon>
    </lineage>
</organism>
<feature type="domain" description="25S rRNA (uridine-N(3))-methyltransferase BMT5-like" evidence="2">
    <location>
        <begin position="717"/>
        <end position="880"/>
    </location>
</feature>
<name>A0A9Q1GP06_9CARY</name>
<feature type="domain" description="25S rRNA (uridine-N(3))-methyltransferase BMT5-like" evidence="2">
    <location>
        <begin position="334"/>
        <end position="521"/>
    </location>
</feature>
<feature type="region of interest" description="Disordered" evidence="1">
    <location>
        <begin position="917"/>
        <end position="965"/>
    </location>
</feature>
<dbReference type="Pfam" id="PF10354">
    <property type="entry name" value="BMT5-like"/>
    <property type="match status" value="4"/>
</dbReference>
<dbReference type="InterPro" id="IPR029063">
    <property type="entry name" value="SAM-dependent_MTases_sf"/>
</dbReference>
<sequence>MCKCRVNQGLVMGFMANAKNMLQEGGQIHITHKAYGFYRDWNLEQLGKSQGLWLREVVNFRLSDYPGYHTKYGFGGDKDFDSKNTKDIIKEDYVNEGNIERAVISNEIMSEERRLGPYTSSQKILLVGEGDFSFSASLAKAFSSATNIIATSLDSHEFLSKNYKRALRSISKLIERGGIVLHGVDCTKMEDLFSSMIFDRIIYNFPHTGFFDRDETQLHGHRTLVRLFLANAKKLIKKDGEIHITHKSKGFFLRWDIKSLASDEGLLLLEEVPFNHRHYPGYRTMCGFGGNNFFYCYPSKTYNNIIQPPAPQSTTSTRRNGSTRGNYNSCPRILVVGDGDFSFSASLAMAFGSASNMVSTSLDSLDFLIKNYKRSMSNINELKARGCKVLHCVDATQMANHPQLYRIKFDRIIFNFPLAGFFPKDFPRQLQIQGFYNVICKEIVGLCRKHDRVYRLNQRLVAGFMANARMMMKEDGEVHITHKSYGFYKQWNLEQLGQSQGLWLREVVNFQLSDYPGYHTKYGFGGDRDFDCNDSKIYKFSLPPFNAAINGDTLAWVSPKGQAVSKPDDGDNGMRDDQLIIPLTQNEQPRIKESHCINIFNPDQPFSDPISTIEVDGDDYNHKAANLVPTLPSDSVVVLSNIVYATVGEEDDDNVESMEVKNDEVLKVAVEEKAKINIAKNNQNNEIHNWISGCSSSKSKLPRRNSIGPYSSTQRILLVGEGDFSFSACLAVAFGSASNIVATSVNSLEFLIKNYGNFCTNLSVLETRGSVVLHGVDATKMAKHPYLSQMQFDRIIYNFPHAGFKRESLESQIRRHQNLVRGFLKNAKKMIEEDGEIHVTHKTSPSFLKWDIPKLGSDQGLCLIQAVKFKLSKYPGYHTKYGFGGDKDFECNPSKTYIKKERGVGTERKRLLLMMGGAKRSERRTQGGAEQRTAQSRTAHSMERIRAKQSQAEQLTGGSDGSLAA</sequence>
<keyword evidence="4" id="KW-1185">Reference proteome</keyword>
<evidence type="ECO:0000259" key="2">
    <source>
        <dbReference type="Pfam" id="PF10354"/>
    </source>
</evidence>
<feature type="domain" description="25S rRNA (uridine-N(3))-methyltransferase BMT5-like" evidence="2">
    <location>
        <begin position="5"/>
        <end position="71"/>
    </location>
</feature>
<dbReference type="InterPro" id="IPR019446">
    <property type="entry name" value="BMT5-like"/>
</dbReference>
<dbReference type="OrthoDB" id="273345at2759"/>
<feature type="domain" description="25S rRNA (uridine-N(3))-methyltransferase BMT5-like" evidence="2">
    <location>
        <begin position="125"/>
        <end position="284"/>
    </location>
</feature>
<dbReference type="PANTHER" id="PTHR11538">
    <property type="entry name" value="PHENYLALANYL-TRNA SYNTHETASE"/>
    <property type="match status" value="1"/>
</dbReference>
<feature type="compositionally biased region" description="Polar residues" evidence="1">
    <location>
        <begin position="948"/>
        <end position="957"/>
    </location>
</feature>
<protein>
    <recommendedName>
        <fullName evidence="2">25S rRNA (uridine-N(3))-methyltransferase BMT5-like domain-containing protein</fullName>
    </recommendedName>
</protein>
<accession>A0A9Q1GP06</accession>
<dbReference type="AlphaFoldDB" id="A0A9Q1GP06"/>
<dbReference type="Proteomes" id="UP001153076">
    <property type="component" value="Unassembled WGS sequence"/>
</dbReference>
<evidence type="ECO:0000313" key="4">
    <source>
        <dbReference type="Proteomes" id="UP001153076"/>
    </source>
</evidence>
<evidence type="ECO:0000256" key="1">
    <source>
        <dbReference type="SAM" id="MobiDB-lite"/>
    </source>
</evidence>
<gene>
    <name evidence="3" type="ORF">Cgig2_023862</name>
</gene>
<comment type="caution">
    <text evidence="3">The sequence shown here is derived from an EMBL/GenBank/DDBJ whole genome shotgun (WGS) entry which is preliminary data.</text>
</comment>
<dbReference type="SUPFAM" id="SSF53335">
    <property type="entry name" value="S-adenosyl-L-methionine-dependent methyltransferases"/>
    <property type="match status" value="1"/>
</dbReference>
<proteinExistence type="predicted"/>